<name>A0A244CVY1_PSEDV</name>
<evidence type="ECO:0000256" key="1">
    <source>
        <dbReference type="ARBA" id="ARBA00006739"/>
    </source>
</evidence>
<keyword evidence="4" id="KW-1133">Transmembrane helix</keyword>
<comment type="caution">
    <text evidence="5">The sequence shown here is derived from an EMBL/GenBank/DDBJ whole genome shotgun (WGS) entry which is preliminary data.</text>
</comment>
<keyword evidence="3" id="KW-0808">Transferase</keyword>
<evidence type="ECO:0000313" key="6">
    <source>
        <dbReference type="Proteomes" id="UP000194841"/>
    </source>
</evidence>
<dbReference type="InterPro" id="IPR029044">
    <property type="entry name" value="Nucleotide-diphossugar_trans"/>
</dbReference>
<sequence length="385" mass="42792">MLETTLTIIAWAIAVIALLPIGYTFALTLAGCYRQPQAKSTPEKQKLAIIIPAHNEALLIQDTIKHALAQEYPPSRFAVFVIADNCSDNTAELASQAGAHVWTRTDNPGKGQALEFAFDTLLKDDWQGFLVIDADSHLSINALDALNNEFSSGAPVLQLFDTINNPNDSMRTLAMQLGMASFNGLRPCGRTALGLSAGLFGNGFALSRKTIEVCPYKAHSIVEDLEYHMLLLQNHYRVKLVEYASAAAQMPKTADASSSQRQRWELGRIAMIKHYAGDLFFQTLKGNKWALEALIDIVMPPASLMVILAVTPSLIGSGLVQWLGLMLVMMLFIHYFIASIRFGSFIGFCKVACYVPWYIIWKTWLVLRTMGKGKNLPWIRTRRHK</sequence>
<feature type="transmembrane region" description="Helical" evidence="4">
    <location>
        <begin position="345"/>
        <end position="367"/>
    </location>
</feature>
<keyword evidence="4" id="KW-0472">Membrane</keyword>
<evidence type="ECO:0000256" key="4">
    <source>
        <dbReference type="SAM" id="Phobius"/>
    </source>
</evidence>
<keyword evidence="6" id="KW-1185">Reference proteome</keyword>
<dbReference type="EMBL" id="MWPV01000001">
    <property type="protein sequence ID" value="OUL59389.1"/>
    <property type="molecule type" value="Genomic_DNA"/>
</dbReference>
<dbReference type="PANTHER" id="PTHR43630">
    <property type="entry name" value="POLY-BETA-1,6-N-ACETYL-D-GLUCOSAMINE SYNTHASE"/>
    <property type="match status" value="1"/>
</dbReference>
<keyword evidence="2" id="KW-0328">Glycosyltransferase</keyword>
<keyword evidence="4" id="KW-0812">Transmembrane</keyword>
<dbReference type="Proteomes" id="UP000194841">
    <property type="component" value="Unassembled WGS sequence"/>
</dbReference>
<dbReference type="PANTHER" id="PTHR43630:SF1">
    <property type="entry name" value="POLY-BETA-1,6-N-ACETYL-D-GLUCOSAMINE SYNTHASE"/>
    <property type="match status" value="1"/>
</dbReference>
<feature type="transmembrane region" description="Helical" evidence="4">
    <location>
        <begin position="293"/>
        <end position="313"/>
    </location>
</feature>
<dbReference type="Pfam" id="PF13641">
    <property type="entry name" value="Glyco_tranf_2_3"/>
    <property type="match status" value="1"/>
</dbReference>
<reference evidence="5 6" key="1">
    <citation type="submission" date="2017-02" db="EMBL/GenBank/DDBJ databases">
        <title>Pseudoalteromonas ulvae TC14 Genome.</title>
        <authorList>
            <person name="Molmeret M."/>
        </authorList>
    </citation>
    <scope>NUCLEOTIDE SEQUENCE [LARGE SCALE GENOMIC DNA]</scope>
    <source>
        <strain evidence="5">TC14</strain>
    </source>
</reference>
<evidence type="ECO:0000313" key="5">
    <source>
        <dbReference type="EMBL" id="OUL59389.1"/>
    </source>
</evidence>
<organism evidence="5 6">
    <name type="scientific">Pseudoalteromonas ulvae</name>
    <dbReference type="NCBI Taxonomy" id="107327"/>
    <lineage>
        <taxon>Bacteria</taxon>
        <taxon>Pseudomonadati</taxon>
        <taxon>Pseudomonadota</taxon>
        <taxon>Gammaproteobacteria</taxon>
        <taxon>Alteromonadales</taxon>
        <taxon>Pseudoalteromonadaceae</taxon>
        <taxon>Pseudoalteromonas</taxon>
    </lineage>
</organism>
<dbReference type="GO" id="GO:0016757">
    <property type="term" value="F:glycosyltransferase activity"/>
    <property type="evidence" value="ECO:0007669"/>
    <property type="project" value="UniProtKB-KW"/>
</dbReference>
<evidence type="ECO:0000256" key="3">
    <source>
        <dbReference type="ARBA" id="ARBA00022679"/>
    </source>
</evidence>
<protein>
    <recommendedName>
        <fullName evidence="7">Glycosyl transferase family 2</fullName>
    </recommendedName>
</protein>
<gene>
    <name evidence="5" type="ORF">B1199_03720</name>
</gene>
<feature type="transmembrane region" description="Helical" evidence="4">
    <location>
        <begin position="6"/>
        <end position="30"/>
    </location>
</feature>
<dbReference type="AlphaFoldDB" id="A0A244CVY1"/>
<evidence type="ECO:0000256" key="2">
    <source>
        <dbReference type="ARBA" id="ARBA00022676"/>
    </source>
</evidence>
<dbReference type="RefSeq" id="WP_086742779.1">
    <property type="nucleotide sequence ID" value="NZ_MWPV01000001.1"/>
</dbReference>
<evidence type="ECO:0008006" key="7">
    <source>
        <dbReference type="Google" id="ProtNLM"/>
    </source>
</evidence>
<dbReference type="CDD" id="cd06438">
    <property type="entry name" value="EpsO_like"/>
    <property type="match status" value="1"/>
</dbReference>
<dbReference type="SUPFAM" id="SSF53448">
    <property type="entry name" value="Nucleotide-diphospho-sugar transferases"/>
    <property type="match status" value="1"/>
</dbReference>
<dbReference type="Gene3D" id="3.90.550.10">
    <property type="entry name" value="Spore Coat Polysaccharide Biosynthesis Protein SpsA, Chain A"/>
    <property type="match status" value="1"/>
</dbReference>
<accession>A0A244CVY1</accession>
<proteinExistence type="inferred from homology"/>
<comment type="similarity">
    <text evidence="1">Belongs to the glycosyltransferase 2 family.</text>
</comment>
<feature type="transmembrane region" description="Helical" evidence="4">
    <location>
        <begin position="319"/>
        <end position="338"/>
    </location>
</feature>
<dbReference type="OrthoDB" id="9797391at2"/>